<dbReference type="RefSeq" id="WP_242150122.1">
    <property type="nucleotide sequence ID" value="NZ_CP093379.1"/>
</dbReference>
<evidence type="ECO:0000313" key="2">
    <source>
        <dbReference type="Proteomes" id="UP000829542"/>
    </source>
</evidence>
<sequence length="336" mass="39237">MDIRFGVIEKYFLDRGFGFVKCILPELRSEGLFFHISTIIKTDPELVKSIERNSFSDVFFWFEVEKSSKGYRLKGVINADRVSKMIKAKEKGVIVQKLNELWDDSIVGKSPSWLYFVTKVIQGEDVAESNLLYLTEQQEKIRLEAQRKEEKEKSVLKERLLKLVSTEDFNDEEILEMLDSLNYSKDVDWIIEDKKRDQRLRKELLTLVDNSIIKYSSDEINEMLFELQGANEWLQSTTPVDIISEKEFEYLVKEVSKQGFTRSKQVSDYIINNRLGYKYPHISGYVIMSRGEEQWSFKGGFPSNIYGRLCRKLGLSNENSNARAVGFFSFKETGKY</sequence>
<proteinExistence type="predicted"/>
<reference evidence="1 2" key="1">
    <citation type="submission" date="2022-03" db="EMBL/GenBank/DDBJ databases">
        <title>Ignatzschineria rhizosphaerae HR5S32.</title>
        <authorList>
            <person name="Sun J.Q."/>
            <person name="Feng J.Y."/>
        </authorList>
    </citation>
    <scope>NUCLEOTIDE SEQUENCE [LARGE SCALE GENOMIC DNA]</scope>
    <source>
        <strain evidence="1 2">HR5S32</strain>
    </source>
</reference>
<accession>A0ABY3X602</accession>
<name>A0ABY3X602_9GAMM</name>
<gene>
    <name evidence="1" type="ORF">MMG00_00960</name>
</gene>
<protein>
    <recommendedName>
        <fullName evidence="3">CSD domain-containing protein</fullName>
    </recommendedName>
</protein>
<evidence type="ECO:0008006" key="3">
    <source>
        <dbReference type="Google" id="ProtNLM"/>
    </source>
</evidence>
<dbReference type="Proteomes" id="UP000829542">
    <property type="component" value="Chromosome"/>
</dbReference>
<organism evidence="1 2">
    <name type="scientific">Ignatzschineria rhizosphaerae</name>
    <dbReference type="NCBI Taxonomy" id="2923279"/>
    <lineage>
        <taxon>Bacteria</taxon>
        <taxon>Pseudomonadati</taxon>
        <taxon>Pseudomonadota</taxon>
        <taxon>Gammaproteobacteria</taxon>
        <taxon>Cardiobacteriales</taxon>
        <taxon>Ignatzschineriaceae</taxon>
        <taxon>Ignatzschineria</taxon>
    </lineage>
</organism>
<dbReference type="EMBL" id="CP093379">
    <property type="protein sequence ID" value="UNM96472.1"/>
    <property type="molecule type" value="Genomic_DNA"/>
</dbReference>
<keyword evidence="2" id="KW-1185">Reference proteome</keyword>
<evidence type="ECO:0000313" key="1">
    <source>
        <dbReference type="EMBL" id="UNM96472.1"/>
    </source>
</evidence>